<feature type="compositionally biased region" description="Low complexity" evidence="1">
    <location>
        <begin position="15"/>
        <end position="25"/>
    </location>
</feature>
<name>A0A7S2YAN5_9STRA</name>
<sequence>MPSMTTSGSEDRPSESSVMSTSSASEKANNYLPGSTITQMLLQTYLISDTDVRATRQSVADSHSESSTVMTPQQKSGQFLLASPAPSVDTVETPMSSASKPMVSVQAIQNATFLFSPSYADGDQSLLKLPVPHKGATPFSITTADARGRLGPQARPDPVDYTSVSTASTRRVRFSDPEEPIEFNKESPPQMFSRKDRQPEEIHVQTIQRNYSDLTDTTGLERESLVSLANSHQLSVTPIPEESVEEEPAVHNTMPFDVSIEEIEEPDDTSVVDYPTNWYNVMDNGVTPLRSGKSVSNATHSPFIRFTEAKKKFAVSDITKKVQPVKRGSPIRKQRLSGGLVHSRIIAMEEKTSQSIEFPQKNRRDTTGHEAIAPRKAALVSRQFSSLSGIDQSSNRADSVSRSSWEPTDHKTSLGYDGDSSRASSMSATVNLDQNTTAAPGKTEDTPTITWDEGGASVVDELPKSDAGAPRDSVEADAGAPRDSVEESDAFYVAELQHAGHLKSTQFLPANTRYSTSSAGSVQRKSGSSASVKTGHYESGMDTSVDDFAALLREDDEESFVDEETVSTVRQMEALDAHMDADLEEDNATVDNATVSTMDTFSESVATVRQQRETIVSGAAGSTLSSVMGEENAPLPFRELPFRDSSTVRPNEQIHRTVPGALCLSPMQRTPMQARKWRALAAAAQEKESRPFGKFSGKSKRKSLSERNPNLLNIM</sequence>
<feature type="region of interest" description="Disordered" evidence="1">
    <location>
        <begin position="684"/>
        <end position="715"/>
    </location>
</feature>
<feature type="compositionally biased region" description="Polar residues" evidence="1">
    <location>
        <begin position="706"/>
        <end position="715"/>
    </location>
</feature>
<protein>
    <submittedName>
        <fullName evidence="2">Uncharacterized protein</fullName>
    </submittedName>
</protein>
<organism evidence="2">
    <name type="scientific">Entomoneis paludosa</name>
    <dbReference type="NCBI Taxonomy" id="265537"/>
    <lineage>
        <taxon>Eukaryota</taxon>
        <taxon>Sar</taxon>
        <taxon>Stramenopiles</taxon>
        <taxon>Ochrophyta</taxon>
        <taxon>Bacillariophyta</taxon>
        <taxon>Bacillariophyceae</taxon>
        <taxon>Bacillariophycidae</taxon>
        <taxon>Entomoneidaceae</taxon>
        <taxon>Entomoneis</taxon>
    </lineage>
</organism>
<feature type="compositionally biased region" description="Low complexity" evidence="1">
    <location>
        <begin position="393"/>
        <end position="404"/>
    </location>
</feature>
<feature type="region of interest" description="Disordered" evidence="1">
    <location>
        <begin position="515"/>
        <end position="540"/>
    </location>
</feature>
<evidence type="ECO:0000313" key="2">
    <source>
        <dbReference type="EMBL" id="CAD9964138.1"/>
    </source>
</evidence>
<proteinExistence type="predicted"/>
<feature type="region of interest" description="Disordered" evidence="1">
    <location>
        <begin position="147"/>
        <end position="196"/>
    </location>
</feature>
<dbReference type="EMBL" id="HBHT01016878">
    <property type="protein sequence ID" value="CAD9964138.1"/>
    <property type="molecule type" value="Transcribed_RNA"/>
</dbReference>
<dbReference type="AlphaFoldDB" id="A0A7S2YAN5"/>
<feature type="region of interest" description="Disordered" evidence="1">
    <location>
        <begin position="386"/>
        <end position="486"/>
    </location>
</feature>
<evidence type="ECO:0000256" key="1">
    <source>
        <dbReference type="SAM" id="MobiDB-lite"/>
    </source>
</evidence>
<accession>A0A7S2YAN5</accession>
<reference evidence="2" key="1">
    <citation type="submission" date="2021-01" db="EMBL/GenBank/DDBJ databases">
        <authorList>
            <person name="Corre E."/>
            <person name="Pelletier E."/>
            <person name="Niang G."/>
            <person name="Scheremetjew M."/>
            <person name="Finn R."/>
            <person name="Kale V."/>
            <person name="Holt S."/>
            <person name="Cochrane G."/>
            <person name="Meng A."/>
            <person name="Brown T."/>
            <person name="Cohen L."/>
        </authorList>
    </citation>
    <scope>NUCLEOTIDE SEQUENCE</scope>
    <source>
        <strain evidence="2">CCMP125</strain>
    </source>
</reference>
<gene>
    <name evidence="2" type="ORF">APAL1065_LOCUS11254</name>
</gene>
<feature type="compositionally biased region" description="Polar residues" evidence="1">
    <location>
        <begin position="515"/>
        <end position="532"/>
    </location>
</feature>
<feature type="compositionally biased region" description="Polar residues" evidence="1">
    <location>
        <begin position="421"/>
        <end position="438"/>
    </location>
</feature>
<feature type="region of interest" description="Disordered" evidence="1">
    <location>
        <begin position="1"/>
        <end position="31"/>
    </location>
</feature>